<dbReference type="InterPro" id="IPR011989">
    <property type="entry name" value="ARM-like"/>
</dbReference>
<keyword evidence="1" id="KW-0143">Chaperone</keyword>
<dbReference type="PANTHER" id="PTHR12658:SF0">
    <property type="entry name" value="TUBULIN-SPECIFIC CHAPERONE D"/>
    <property type="match status" value="1"/>
</dbReference>
<keyword evidence="7" id="KW-1185">Reference proteome</keyword>
<feature type="compositionally biased region" description="Acidic residues" evidence="3">
    <location>
        <begin position="1144"/>
        <end position="1154"/>
    </location>
</feature>
<dbReference type="Proteomes" id="UP000041254">
    <property type="component" value="Unassembled WGS sequence"/>
</dbReference>
<name>A0A0G4GV52_VITBC</name>
<feature type="region of interest" description="Disordered" evidence="3">
    <location>
        <begin position="1439"/>
        <end position="1470"/>
    </location>
</feature>
<feature type="domain" description="Tubulin-folding cofactor D ARM repeats" evidence="5">
    <location>
        <begin position="505"/>
        <end position="612"/>
    </location>
</feature>
<dbReference type="SUPFAM" id="SSF48371">
    <property type="entry name" value="ARM repeat"/>
    <property type="match status" value="1"/>
</dbReference>
<feature type="region of interest" description="Disordered" evidence="3">
    <location>
        <begin position="1136"/>
        <end position="1163"/>
    </location>
</feature>
<dbReference type="PROSITE" id="PS50077">
    <property type="entry name" value="HEAT_REPEAT"/>
    <property type="match status" value="1"/>
</dbReference>
<dbReference type="PhylomeDB" id="A0A0G4GV52"/>
<dbReference type="InterPro" id="IPR021133">
    <property type="entry name" value="HEAT_type_2"/>
</dbReference>
<feature type="domain" description="Tubulin-folding cofactor D C-terminal" evidence="4">
    <location>
        <begin position="1038"/>
        <end position="1090"/>
    </location>
</feature>
<evidence type="ECO:0000256" key="2">
    <source>
        <dbReference type="PROSITE-ProRule" id="PRU00103"/>
    </source>
</evidence>
<evidence type="ECO:0000256" key="1">
    <source>
        <dbReference type="ARBA" id="ARBA00023186"/>
    </source>
</evidence>
<dbReference type="Pfam" id="PF23579">
    <property type="entry name" value="ARM_TBCD"/>
    <property type="match status" value="1"/>
</dbReference>
<protein>
    <submittedName>
        <fullName evidence="6">Uncharacterized protein</fullName>
    </submittedName>
</protein>
<dbReference type="EMBL" id="CDMY01000831">
    <property type="protein sequence ID" value="CEM34751.1"/>
    <property type="molecule type" value="Genomic_DNA"/>
</dbReference>
<dbReference type="GO" id="GO:0005096">
    <property type="term" value="F:GTPase activator activity"/>
    <property type="evidence" value="ECO:0007669"/>
    <property type="project" value="InterPro"/>
</dbReference>
<dbReference type="VEuPathDB" id="CryptoDB:Vbra_18725"/>
<reference evidence="6 7" key="1">
    <citation type="submission" date="2014-11" db="EMBL/GenBank/DDBJ databases">
        <authorList>
            <person name="Zhu J."/>
            <person name="Qi W."/>
            <person name="Song R."/>
        </authorList>
    </citation>
    <scope>NUCLEOTIDE SEQUENCE [LARGE SCALE GENOMIC DNA]</scope>
</reference>
<dbReference type="InterPro" id="IPR033162">
    <property type="entry name" value="TBCD"/>
</dbReference>
<feature type="compositionally biased region" description="Low complexity" evidence="3">
    <location>
        <begin position="1325"/>
        <end position="1345"/>
    </location>
</feature>
<feature type="region of interest" description="Disordered" evidence="3">
    <location>
        <begin position="1325"/>
        <end position="1346"/>
    </location>
</feature>
<feature type="region of interest" description="Disordered" evidence="3">
    <location>
        <begin position="1570"/>
        <end position="1589"/>
    </location>
</feature>
<dbReference type="InterPro" id="IPR022577">
    <property type="entry name" value="TBCD_C"/>
</dbReference>
<accession>A0A0G4GV52</accession>
<evidence type="ECO:0000313" key="6">
    <source>
        <dbReference type="EMBL" id="CEM34751.1"/>
    </source>
</evidence>
<evidence type="ECO:0000313" key="7">
    <source>
        <dbReference type="Proteomes" id="UP000041254"/>
    </source>
</evidence>
<dbReference type="GO" id="GO:0000226">
    <property type="term" value="P:microtubule cytoskeleton organization"/>
    <property type="evidence" value="ECO:0007669"/>
    <property type="project" value="TreeGrafter"/>
</dbReference>
<dbReference type="OrthoDB" id="269822at2759"/>
<dbReference type="GO" id="GO:0007021">
    <property type="term" value="P:tubulin complex assembly"/>
    <property type="evidence" value="ECO:0007669"/>
    <property type="project" value="InterPro"/>
</dbReference>
<feature type="region of interest" description="Disordered" evidence="3">
    <location>
        <begin position="1092"/>
        <end position="1118"/>
    </location>
</feature>
<dbReference type="InterPro" id="IPR058033">
    <property type="entry name" value="ARM_TBCD_2nd"/>
</dbReference>
<gene>
    <name evidence="6" type="ORF">Vbra_18725</name>
</gene>
<evidence type="ECO:0000256" key="3">
    <source>
        <dbReference type="SAM" id="MobiDB-lite"/>
    </source>
</evidence>
<dbReference type="GO" id="GO:0007023">
    <property type="term" value="P:post-chaperonin tubulin folding pathway"/>
    <property type="evidence" value="ECO:0007669"/>
    <property type="project" value="InterPro"/>
</dbReference>
<feature type="domain" description="Tubulin-folding cofactor D C-terminal" evidence="4">
    <location>
        <begin position="1185"/>
        <end position="1283"/>
    </location>
</feature>
<dbReference type="Pfam" id="PF25767">
    <property type="entry name" value="ARM_TBCD_2nd"/>
    <property type="match status" value="2"/>
</dbReference>
<dbReference type="Pfam" id="PF12612">
    <property type="entry name" value="TFCD_C"/>
    <property type="match status" value="2"/>
</dbReference>
<organism evidence="6 7">
    <name type="scientific">Vitrella brassicaformis (strain CCMP3155)</name>
    <dbReference type="NCBI Taxonomy" id="1169540"/>
    <lineage>
        <taxon>Eukaryota</taxon>
        <taxon>Sar</taxon>
        <taxon>Alveolata</taxon>
        <taxon>Colpodellida</taxon>
        <taxon>Vitrellaceae</taxon>
        <taxon>Vitrella</taxon>
    </lineage>
</organism>
<dbReference type="PANTHER" id="PTHR12658">
    <property type="entry name" value="BETA-TUBULIN COFACTOR D"/>
    <property type="match status" value="1"/>
</dbReference>
<evidence type="ECO:0000259" key="4">
    <source>
        <dbReference type="Pfam" id="PF12612"/>
    </source>
</evidence>
<dbReference type="Gene3D" id="1.25.10.10">
    <property type="entry name" value="Leucine-rich Repeat Variant"/>
    <property type="match status" value="2"/>
</dbReference>
<sequence>MDLLTGSLMNLDDKVVYAAQRPGAPGPSHLPSNPSSPLCGPSTHFQEAALTISLVQQIAESAASPDLDTPAPEWLPRACERVTDILARYQESPALLDAHWSALLPPLIEPLSQWVVRAQGWQAGERIRLIGSVLYTCSVVRGHKTIVPFYPSERHYLEPLVALLEGAAAKRGQDDAQNDTWRLEYVLLLWLSLLALLPFQLTDSIADTSQGSHMLQRLVQVTQQYLSSPSRVREAASVLLSKVFSRPDTLPSPATQPGGASQCLFASFVQWAHDRATRRQAINGEAAGPCLSEWNHMSIIGVLQALNETLKRTIVAALSPLVPALYGLVVVECGKMSNPPSLIRKYRLSCSCRIGLVILPQRMAPWRYQHHPTRLLPNVTANRQPHDGGTADGRQGGSVATTAVAVGAEEESADESEHEGLLEDIFDIVLQGLQDSDTIVRWAAAKAVGRLCMQLTQSRAEQVIDWVLEGFGSPPIGSTGSEGWHYGARSTAGGAPAASTLGRTGHGACLAIAELLRRGLLVPCRLPTLVPFITQALLYDVRRGAHTVGAALRDAACYVCWAIARTYPAALLGDAAQTLFTTLVQVAVLDREVNCRRAASAALQEWVGRQSTRVITDHAPPTGPFSRGLEVLTAADYFAIASRSQAYLSVAPTIARLDPGTYGVALVWHLVECKVGHPERSLRELATQALQRLTPIVLQHVHQTVLPYVVSACLLGHLDTETRHGLFLTVAAIIEGSRQQDTGIEAMPSQLQTEVRNLIPKMEKARLYRGKGGEIMRHAACELIATLAGASAWSFKDATAQRYLQTVEDCLKHFNPKIQVAASHALEALATRRLSLDAACGVVERFLDLLSRPDQTVAARRGYLLGVARGAPPVLIQAAPTADGERQRALRTLAATLELLLEECLGLVLPASQYPDLVDAESRRNALLALGSLLETHMAICRQAPERQSSSCRFRVPWPLVFEALLGCLKDYQLDSRGDVGSWVREVAMELLVLALENLSTSIYHDDTMPLCSEEGSTAPAGVAEDTLVRLRVSFIERAVCGLLQQAVEKIDRPRGLACMLLARLYSSSGPAERTMFQMAWSFNRIFSNRSYDDSARTSDTPTSAQHPPPSPASNGTTALGPLPFWADIAAAVAPMTQRAADQDTQDSEEEANNDTEGGADRQEATAMTVGMGNGRLSMSIVLVPWCCPTNTFPHLLPLLRLACTPPYATPDAKKDAEAAVTASVGAVYRHGLVQGLAPSVGGLTEFLAKAAGDALVHVLTTPCRDVSLIDAVSEDLMQLLHDAMPAPLLQRCGAKDKTGQAADAAADGCQRVIKALVAGLSSGGDTASSSASGPASPPRAAGDSRQLLQESLTKGWCNKHGSASSRLITPLIATTAFCISQAAFNPRRGWDALAAAAGRTVLCRDAGRLLRIVGLVGALLSVANTPLISQDSKGTKAAVVRKRKGRDEDGTSTRVDGMSVGSKLRSDGGAGGTVGDALGMHFWSCGVAVGLRLLGHKYPVVRQRAAEELYLHLISLTATATDADAAYGKEHPPAADHQADHPDEPAHAAPMEIDTATELLIQTPWSNENEPAANNGGGAAANRRGKRASAEVPGMESGAAGVGVSEAIVRYVVAADAPCGDENMCSLSYLPAHLADALAKIYCAMGLAAPPALSARGMAAGVEEAMNE</sequence>
<evidence type="ECO:0000259" key="5">
    <source>
        <dbReference type="Pfam" id="PF25767"/>
    </source>
</evidence>
<proteinExistence type="predicted"/>
<dbReference type="STRING" id="1169540.A0A0G4GV52"/>
<dbReference type="GO" id="GO:0048487">
    <property type="term" value="F:beta-tubulin binding"/>
    <property type="evidence" value="ECO:0007669"/>
    <property type="project" value="InterPro"/>
</dbReference>
<feature type="domain" description="Tubulin-folding cofactor D ARM repeats" evidence="5">
    <location>
        <begin position="343"/>
        <end position="473"/>
    </location>
</feature>
<dbReference type="InterPro" id="IPR016024">
    <property type="entry name" value="ARM-type_fold"/>
</dbReference>
<dbReference type="InParanoid" id="A0A0G4GV52"/>
<feature type="repeat" description="HEAT" evidence="2">
    <location>
        <begin position="425"/>
        <end position="462"/>
    </location>
</feature>